<organism evidence="2 3">
    <name type="scientific">Digitaria exilis</name>
    <dbReference type="NCBI Taxonomy" id="1010633"/>
    <lineage>
        <taxon>Eukaryota</taxon>
        <taxon>Viridiplantae</taxon>
        <taxon>Streptophyta</taxon>
        <taxon>Embryophyta</taxon>
        <taxon>Tracheophyta</taxon>
        <taxon>Spermatophyta</taxon>
        <taxon>Magnoliopsida</taxon>
        <taxon>Liliopsida</taxon>
        <taxon>Poales</taxon>
        <taxon>Poaceae</taxon>
        <taxon>PACMAD clade</taxon>
        <taxon>Panicoideae</taxon>
        <taxon>Panicodae</taxon>
        <taxon>Paniceae</taxon>
        <taxon>Anthephorinae</taxon>
        <taxon>Digitaria</taxon>
    </lineage>
</organism>
<proteinExistence type="predicted"/>
<dbReference type="Pfam" id="PF03140">
    <property type="entry name" value="DUF247"/>
    <property type="match status" value="1"/>
</dbReference>
<dbReference type="InterPro" id="IPR004158">
    <property type="entry name" value="DUF247_pln"/>
</dbReference>
<sequence>MELPSAAWVPCNIQMDNWTMEPAVWVSGFPAVEYQYAATEIFGNCLQISDPSPSIGRLVEYAQATQHDLIKVAEAQEFEVDMNNMEAKIRDNTICAFQGTAQEFKDDMDTMRMKIHRYPASLRGFDEWYSVPRMVAMGPYHHGCVLQDHLKQVEKVKYVAAYHCVMESGHSLQEVYDAVVSAAHVARRLYDNDLMAGISDGDFLPMMFYDACFLVQYMLWCTPAATEMEASLRSFFDFNRKVLRHDLMLLENQIPWLVVETVMRFRPVELVDFVADWRHYLKDRKVLEEKLIVLDNSYEPPHLLGLLRFYMVGRSNTRVHTRDKFNSISVSVSAIELAEIGITLTAKETRELIHMGISKKGILSAELSLAPLSLDDERASFLINMAALELCTTSNFGEAGDEDSAVCSYLLLLSMLVHREEDVQELRTKHLLQGGAGLINKDSLGFFTSLQSLPLRGLCYGRVMVEIERYKVKRRIRIMVHAFIYRNKRTILTAISVIGVLVSILGTLMSLKSKSKI</sequence>
<keyword evidence="1" id="KW-0812">Transmembrane</keyword>
<keyword evidence="1" id="KW-0472">Membrane</keyword>
<dbReference type="Proteomes" id="UP000636709">
    <property type="component" value="Unassembled WGS sequence"/>
</dbReference>
<accession>A0A835ALW3</accession>
<gene>
    <name evidence="2" type="ORF">HU200_053951</name>
</gene>
<reference evidence="2" key="1">
    <citation type="submission" date="2020-07" db="EMBL/GenBank/DDBJ databases">
        <title>Genome sequence and genetic diversity analysis of an under-domesticated orphan crop, white fonio (Digitaria exilis).</title>
        <authorList>
            <person name="Bennetzen J.L."/>
            <person name="Chen S."/>
            <person name="Ma X."/>
            <person name="Wang X."/>
            <person name="Yssel A.E.J."/>
            <person name="Chaluvadi S.R."/>
            <person name="Johnson M."/>
            <person name="Gangashetty P."/>
            <person name="Hamidou F."/>
            <person name="Sanogo M.D."/>
            <person name="Zwaenepoel A."/>
            <person name="Wallace J."/>
            <person name="Van De Peer Y."/>
            <person name="Van Deynze A."/>
        </authorList>
    </citation>
    <scope>NUCLEOTIDE SEQUENCE</scope>
    <source>
        <tissue evidence="2">Leaves</tissue>
    </source>
</reference>
<dbReference type="PANTHER" id="PTHR31549:SF233">
    <property type="match status" value="1"/>
</dbReference>
<protein>
    <submittedName>
        <fullName evidence="2">Uncharacterized protein</fullName>
    </submittedName>
</protein>
<evidence type="ECO:0000313" key="2">
    <source>
        <dbReference type="EMBL" id="KAF8665870.1"/>
    </source>
</evidence>
<dbReference type="PANTHER" id="PTHR31549">
    <property type="entry name" value="PROTEIN, PUTATIVE (DUF247)-RELATED-RELATED"/>
    <property type="match status" value="1"/>
</dbReference>
<feature type="transmembrane region" description="Helical" evidence="1">
    <location>
        <begin position="491"/>
        <end position="511"/>
    </location>
</feature>
<name>A0A835ALW3_9POAL</name>
<dbReference type="OrthoDB" id="1849062at2759"/>
<comment type="caution">
    <text evidence="2">The sequence shown here is derived from an EMBL/GenBank/DDBJ whole genome shotgun (WGS) entry which is preliminary data.</text>
</comment>
<dbReference type="EMBL" id="JACEFO010002324">
    <property type="protein sequence ID" value="KAF8665870.1"/>
    <property type="molecule type" value="Genomic_DNA"/>
</dbReference>
<evidence type="ECO:0000313" key="3">
    <source>
        <dbReference type="Proteomes" id="UP000636709"/>
    </source>
</evidence>
<dbReference type="AlphaFoldDB" id="A0A835ALW3"/>
<keyword evidence="1" id="KW-1133">Transmembrane helix</keyword>
<evidence type="ECO:0000256" key="1">
    <source>
        <dbReference type="SAM" id="Phobius"/>
    </source>
</evidence>
<keyword evidence="3" id="KW-1185">Reference proteome</keyword>